<reference evidence="2" key="3">
    <citation type="submission" date="2015-04" db="UniProtKB">
        <authorList>
            <consortium name="EnsemblPlants"/>
        </authorList>
    </citation>
    <scope>IDENTIFICATION</scope>
</reference>
<reference evidence="3" key="2">
    <citation type="submission" date="2013-12" db="EMBL/GenBank/DDBJ databases">
        <authorList>
            <person name="Yu Y."/>
            <person name="Lee S."/>
            <person name="de Baynast K."/>
            <person name="Wissotski M."/>
            <person name="Liu L."/>
            <person name="Talag J."/>
            <person name="Goicoechea J."/>
            <person name="Angelova A."/>
            <person name="Jetty R."/>
            <person name="Kudrna D."/>
            <person name="Golser W."/>
            <person name="Rivera L."/>
            <person name="Zhang J."/>
            <person name="Wing R."/>
        </authorList>
    </citation>
    <scope>NUCLEOTIDE SEQUENCE</scope>
</reference>
<name>A0A0D9WD96_9ORYZ</name>
<proteinExistence type="predicted"/>
<evidence type="ECO:0000313" key="2">
    <source>
        <dbReference type="EnsemblPlants" id="LPERR05G04210.1"/>
    </source>
</evidence>
<dbReference type="Proteomes" id="UP000032180">
    <property type="component" value="Chromosome 5"/>
</dbReference>
<evidence type="ECO:0000256" key="1">
    <source>
        <dbReference type="SAM" id="MobiDB-lite"/>
    </source>
</evidence>
<dbReference type="Gramene" id="LPERR05G04210.1">
    <property type="protein sequence ID" value="LPERR05G04210.1"/>
    <property type="gene ID" value="LPERR05G04210"/>
</dbReference>
<dbReference type="AlphaFoldDB" id="A0A0D9WD96"/>
<protein>
    <submittedName>
        <fullName evidence="2">Uncharacterized protein</fullName>
    </submittedName>
</protein>
<reference evidence="2 3" key="1">
    <citation type="submission" date="2012-08" db="EMBL/GenBank/DDBJ databases">
        <title>Oryza genome evolution.</title>
        <authorList>
            <person name="Wing R.A."/>
        </authorList>
    </citation>
    <scope>NUCLEOTIDE SEQUENCE</scope>
</reference>
<dbReference type="HOGENOM" id="CLU_1830304_0_0_1"/>
<keyword evidence="3" id="KW-1185">Reference proteome</keyword>
<feature type="compositionally biased region" description="Basic residues" evidence="1">
    <location>
        <begin position="64"/>
        <end position="80"/>
    </location>
</feature>
<dbReference type="EnsemblPlants" id="LPERR05G04210.1">
    <property type="protein sequence ID" value="LPERR05G04210.1"/>
    <property type="gene ID" value="LPERR05G04210"/>
</dbReference>
<organism evidence="2 3">
    <name type="scientific">Leersia perrieri</name>
    <dbReference type="NCBI Taxonomy" id="77586"/>
    <lineage>
        <taxon>Eukaryota</taxon>
        <taxon>Viridiplantae</taxon>
        <taxon>Streptophyta</taxon>
        <taxon>Embryophyta</taxon>
        <taxon>Tracheophyta</taxon>
        <taxon>Spermatophyta</taxon>
        <taxon>Magnoliopsida</taxon>
        <taxon>Liliopsida</taxon>
        <taxon>Poales</taxon>
        <taxon>Poaceae</taxon>
        <taxon>BOP clade</taxon>
        <taxon>Oryzoideae</taxon>
        <taxon>Oryzeae</taxon>
        <taxon>Oryzinae</taxon>
        <taxon>Leersia</taxon>
    </lineage>
</organism>
<sequence>KKVTFPSLLSRQTPSLSLSARFPFLPHTPFGLHLRLAVVAQPPSRPTAIGQPCPLHPHPQPLRVSRRRHRRRPGPRRRHLQPGLAVAQPRLPSSILTPILARSTPLPSPPHPRHRLGLDPAGHTIHGAAVVAHPPLFGQYQ</sequence>
<feature type="region of interest" description="Disordered" evidence="1">
    <location>
        <begin position="43"/>
        <end position="121"/>
    </location>
</feature>
<evidence type="ECO:0000313" key="3">
    <source>
        <dbReference type="Proteomes" id="UP000032180"/>
    </source>
</evidence>
<accession>A0A0D9WD96</accession>